<proteinExistence type="predicted"/>
<protein>
    <recommendedName>
        <fullName evidence="3">Bacteriocin-protection protein</fullName>
    </recommendedName>
</protein>
<gene>
    <name evidence="1" type="ORF">EXZ61_16515</name>
</gene>
<keyword evidence="2" id="KW-1185">Reference proteome</keyword>
<evidence type="ECO:0000313" key="1">
    <source>
        <dbReference type="EMBL" id="QDL55646.1"/>
    </source>
</evidence>
<reference evidence="2" key="1">
    <citation type="submission" date="2019-02" db="EMBL/GenBank/DDBJ databases">
        <title>Complete genome sequence of Rhodoferax sp. Gr-4.</title>
        <authorList>
            <person name="Jin L."/>
        </authorList>
    </citation>
    <scope>NUCLEOTIDE SEQUENCE [LARGE SCALE GENOMIC DNA]</scope>
    <source>
        <strain evidence="2">Gr-4</strain>
    </source>
</reference>
<dbReference type="AlphaFoldDB" id="A0A515ESK2"/>
<dbReference type="EMBL" id="CP036282">
    <property type="protein sequence ID" value="QDL55646.1"/>
    <property type="molecule type" value="Genomic_DNA"/>
</dbReference>
<name>A0A515ESK2_9BURK</name>
<dbReference type="Pfam" id="PF13376">
    <property type="entry name" value="OmdA"/>
    <property type="match status" value="1"/>
</dbReference>
<dbReference type="RefSeq" id="WP_142812801.1">
    <property type="nucleotide sequence ID" value="NZ_CP036282.1"/>
</dbReference>
<evidence type="ECO:0008006" key="3">
    <source>
        <dbReference type="Google" id="ProtNLM"/>
    </source>
</evidence>
<dbReference type="Proteomes" id="UP000317365">
    <property type="component" value="Chromosome"/>
</dbReference>
<organism evidence="1 2">
    <name type="scientific">Rhodoferax aquaticus</name>
    <dbReference type="NCBI Taxonomy" id="2527691"/>
    <lineage>
        <taxon>Bacteria</taxon>
        <taxon>Pseudomonadati</taxon>
        <taxon>Pseudomonadota</taxon>
        <taxon>Betaproteobacteria</taxon>
        <taxon>Burkholderiales</taxon>
        <taxon>Comamonadaceae</taxon>
        <taxon>Rhodoferax</taxon>
    </lineage>
</organism>
<sequence length="199" mass="22409">MMSAAPHPSTHPLSREEWRAWLQQNHALATGVWLVSFKKATGKPRIEYDEAVTEALCFGWVDSKPNKLDDERTVLWFAPRKPGSGWSRPNKRRIEQMVQAGRMAEAGLRKVEQAKLDGSWSKLDAVENLEVPDDLHSALTALPDALKNFEAFPRSAKRGILEWIGNAKTATTRSKRINETALLASQNLRANQWSPKQAQ</sequence>
<dbReference type="KEGG" id="rhg:EXZ61_16515"/>
<reference evidence="2" key="2">
    <citation type="journal article" date="2020" name="Int. J. Syst. Evol. Microbiol.">
        <title>Genomic insights into a novel species Rhodoferax aquaticus sp. nov., isolated from freshwater.</title>
        <authorList>
            <person name="Li T."/>
            <person name="Zhuo Y."/>
            <person name="Jin C.Z."/>
            <person name="Wu X."/>
            <person name="Ko S.R."/>
            <person name="Jin F.J."/>
            <person name="Ahn C.Y."/>
            <person name="Oh H.M."/>
            <person name="Lee H.G."/>
            <person name="Jin L."/>
        </authorList>
    </citation>
    <scope>NUCLEOTIDE SEQUENCE [LARGE SCALE GENOMIC DNA]</scope>
    <source>
        <strain evidence="2">Gr-4</strain>
    </source>
</reference>
<evidence type="ECO:0000313" key="2">
    <source>
        <dbReference type="Proteomes" id="UP000317365"/>
    </source>
</evidence>
<accession>A0A515ESK2</accession>